<accession>A0A955L1S9</accession>
<keyword evidence="1 2" id="KW-0597">Phosphoprotein</keyword>
<feature type="modified residue" description="4-aspartylphosphate" evidence="2">
    <location>
        <position position="57"/>
    </location>
</feature>
<sequence length="130" mass="14508">MAGNAKKKILLIEDDEILVSALTMKLKQSGYDVSNCISGDQALDMARDVFPDLILLDIILPKVKGTTIIRQLKHDDHLSHIPVIMLTNLSPRPSLIDEIKGAEPMFFLIKSQSTLEEIIEKVKEALKKNS</sequence>
<dbReference type="InterPro" id="IPR011006">
    <property type="entry name" value="CheY-like_superfamily"/>
</dbReference>
<dbReference type="PANTHER" id="PTHR44591">
    <property type="entry name" value="STRESS RESPONSE REGULATOR PROTEIN 1"/>
    <property type="match status" value="1"/>
</dbReference>
<proteinExistence type="predicted"/>
<reference evidence="4" key="2">
    <citation type="journal article" date="2021" name="Microbiome">
        <title>Successional dynamics and alternative stable states in a saline activated sludge microbial community over 9 years.</title>
        <authorList>
            <person name="Wang Y."/>
            <person name="Ye J."/>
            <person name="Ju F."/>
            <person name="Liu L."/>
            <person name="Boyd J.A."/>
            <person name="Deng Y."/>
            <person name="Parks D.H."/>
            <person name="Jiang X."/>
            <person name="Yin X."/>
            <person name="Woodcroft B.J."/>
            <person name="Tyson G.W."/>
            <person name="Hugenholtz P."/>
            <person name="Polz M.F."/>
            <person name="Zhang T."/>
        </authorList>
    </citation>
    <scope>NUCLEOTIDE SEQUENCE</scope>
    <source>
        <strain evidence="4">HKST-UBA13</strain>
    </source>
</reference>
<evidence type="ECO:0000256" key="2">
    <source>
        <dbReference type="PROSITE-ProRule" id="PRU00169"/>
    </source>
</evidence>
<dbReference type="InterPro" id="IPR050595">
    <property type="entry name" value="Bact_response_regulator"/>
</dbReference>
<dbReference type="PANTHER" id="PTHR44591:SF3">
    <property type="entry name" value="RESPONSE REGULATORY DOMAIN-CONTAINING PROTEIN"/>
    <property type="match status" value="1"/>
</dbReference>
<protein>
    <submittedName>
        <fullName evidence="4">Response regulator</fullName>
    </submittedName>
</protein>
<dbReference type="Proteomes" id="UP000775877">
    <property type="component" value="Unassembled WGS sequence"/>
</dbReference>
<dbReference type="GO" id="GO:0000160">
    <property type="term" value="P:phosphorelay signal transduction system"/>
    <property type="evidence" value="ECO:0007669"/>
    <property type="project" value="InterPro"/>
</dbReference>
<evidence type="ECO:0000259" key="3">
    <source>
        <dbReference type="PROSITE" id="PS50110"/>
    </source>
</evidence>
<evidence type="ECO:0000313" key="4">
    <source>
        <dbReference type="EMBL" id="MCA9381309.1"/>
    </source>
</evidence>
<feature type="domain" description="Response regulatory" evidence="3">
    <location>
        <begin position="8"/>
        <end position="125"/>
    </location>
</feature>
<dbReference type="InterPro" id="IPR001789">
    <property type="entry name" value="Sig_transdc_resp-reg_receiver"/>
</dbReference>
<organism evidence="4 5">
    <name type="scientific">Candidatus Dojkabacteria bacterium</name>
    <dbReference type="NCBI Taxonomy" id="2099670"/>
    <lineage>
        <taxon>Bacteria</taxon>
        <taxon>Candidatus Dojkabacteria</taxon>
    </lineage>
</organism>
<evidence type="ECO:0000313" key="5">
    <source>
        <dbReference type="Proteomes" id="UP000775877"/>
    </source>
</evidence>
<comment type="caution">
    <text evidence="4">The sequence shown here is derived from an EMBL/GenBank/DDBJ whole genome shotgun (WGS) entry which is preliminary data.</text>
</comment>
<dbReference type="Gene3D" id="3.40.50.2300">
    <property type="match status" value="1"/>
</dbReference>
<dbReference type="SUPFAM" id="SSF52172">
    <property type="entry name" value="CheY-like"/>
    <property type="match status" value="1"/>
</dbReference>
<reference evidence="4" key="1">
    <citation type="submission" date="2020-04" db="EMBL/GenBank/DDBJ databases">
        <authorList>
            <person name="Zhang T."/>
        </authorList>
    </citation>
    <scope>NUCLEOTIDE SEQUENCE</scope>
    <source>
        <strain evidence="4">HKST-UBA13</strain>
    </source>
</reference>
<gene>
    <name evidence="4" type="ORF">KC678_03520</name>
</gene>
<dbReference type="EMBL" id="JAGQLJ010000074">
    <property type="protein sequence ID" value="MCA9381309.1"/>
    <property type="molecule type" value="Genomic_DNA"/>
</dbReference>
<evidence type="ECO:0000256" key="1">
    <source>
        <dbReference type="ARBA" id="ARBA00022553"/>
    </source>
</evidence>
<name>A0A955L1S9_9BACT</name>
<dbReference type="PROSITE" id="PS50110">
    <property type="entry name" value="RESPONSE_REGULATORY"/>
    <property type="match status" value="1"/>
</dbReference>
<dbReference type="AlphaFoldDB" id="A0A955L1S9"/>
<dbReference type="Pfam" id="PF00072">
    <property type="entry name" value="Response_reg"/>
    <property type="match status" value="1"/>
</dbReference>
<dbReference type="SMART" id="SM00448">
    <property type="entry name" value="REC"/>
    <property type="match status" value="1"/>
</dbReference>